<organism evidence="3 4">
    <name type="scientific">Bacteriovorax antarcticus</name>
    <dbReference type="NCBI Taxonomy" id="3088717"/>
    <lineage>
        <taxon>Bacteria</taxon>
        <taxon>Pseudomonadati</taxon>
        <taxon>Bdellovibrionota</taxon>
        <taxon>Bacteriovoracia</taxon>
        <taxon>Bacteriovoracales</taxon>
        <taxon>Bacteriovoracaceae</taxon>
        <taxon>Bacteriovorax</taxon>
    </lineage>
</organism>
<dbReference type="EMBL" id="JAYGJQ010000001">
    <property type="protein sequence ID" value="MEA9355621.1"/>
    <property type="molecule type" value="Genomic_DNA"/>
</dbReference>
<dbReference type="Gene3D" id="3.90.70.10">
    <property type="entry name" value="Cysteine proteinases"/>
    <property type="match status" value="1"/>
</dbReference>
<dbReference type="Pfam" id="PF00112">
    <property type="entry name" value="Peptidase_C1"/>
    <property type="match status" value="1"/>
</dbReference>
<comment type="caution">
    <text evidence="3">The sequence shown here is derived from an EMBL/GenBank/DDBJ whole genome shotgun (WGS) entry which is preliminary data.</text>
</comment>
<accession>A0ABU5VRI9</accession>
<dbReference type="InterPro" id="IPR000668">
    <property type="entry name" value="Peptidase_C1A_C"/>
</dbReference>
<keyword evidence="4" id="KW-1185">Reference proteome</keyword>
<dbReference type="InterPro" id="IPR038765">
    <property type="entry name" value="Papain-like_cys_pep_sf"/>
</dbReference>
<dbReference type="SUPFAM" id="SSF54001">
    <property type="entry name" value="Cysteine proteinases"/>
    <property type="match status" value="1"/>
</dbReference>
<dbReference type="RefSeq" id="WP_323575237.1">
    <property type="nucleotide sequence ID" value="NZ_JAYGJQ010000001.1"/>
</dbReference>
<dbReference type="CDD" id="cd02619">
    <property type="entry name" value="Peptidase_C1"/>
    <property type="match status" value="1"/>
</dbReference>
<sequence length="280" mass="31641">MFKFLMILTVLTSQSWAKSVDLRSDMSAIRYQGDRNTCSVFAATSLMEFLIKKTTGQALDLSEQYNYWSAKQNVLTNNTLQFYAHVDGLAGFLAVDGYKYGSALETEWTYADKSPFQLNEPQCINTNQPDSTCFTGTPPANMKTLPYTIKPISIEREKIGEFILQKKLPVVMNIKWCYSAVDKNGDYRMPTEAELSQCAGHVITLVGYDSDLKRFIFRNSWGTTWGNQGYGTIPEEYIVKHCEVCENLKFLDQYNAEEKEMILKSSRGTSGSLLTSGKAQ</sequence>
<name>A0ABU5VRI9_9BACT</name>
<dbReference type="InterPro" id="IPR013128">
    <property type="entry name" value="Peptidase_C1A"/>
</dbReference>
<feature type="domain" description="Peptidase C1A papain C-terminal" evidence="2">
    <location>
        <begin position="16"/>
        <end position="253"/>
    </location>
</feature>
<evidence type="ECO:0000256" key="1">
    <source>
        <dbReference type="ARBA" id="ARBA00008455"/>
    </source>
</evidence>
<evidence type="ECO:0000313" key="4">
    <source>
        <dbReference type="Proteomes" id="UP001302274"/>
    </source>
</evidence>
<dbReference type="SMART" id="SM00645">
    <property type="entry name" value="Pept_C1"/>
    <property type="match status" value="1"/>
</dbReference>
<gene>
    <name evidence="3" type="ORF">SHI21_05400</name>
</gene>
<evidence type="ECO:0000313" key="3">
    <source>
        <dbReference type="EMBL" id="MEA9355621.1"/>
    </source>
</evidence>
<dbReference type="PANTHER" id="PTHR12411">
    <property type="entry name" value="CYSTEINE PROTEASE FAMILY C1-RELATED"/>
    <property type="match status" value="1"/>
</dbReference>
<evidence type="ECO:0000259" key="2">
    <source>
        <dbReference type="SMART" id="SM00645"/>
    </source>
</evidence>
<protein>
    <submittedName>
        <fullName evidence="3">C1 family peptidase</fullName>
    </submittedName>
</protein>
<comment type="similarity">
    <text evidence="1">Belongs to the peptidase C1 family.</text>
</comment>
<reference evidence="3 4" key="1">
    <citation type="submission" date="2023-11" db="EMBL/GenBank/DDBJ databases">
        <title>A Novel Polar Bacteriovorax (B. antarcticus) Isolated from the Biocrust in Antarctica.</title>
        <authorList>
            <person name="Mun W."/>
            <person name="Choi S.Y."/>
            <person name="Mitchell R.J."/>
        </authorList>
    </citation>
    <scope>NUCLEOTIDE SEQUENCE [LARGE SCALE GENOMIC DNA]</scope>
    <source>
        <strain evidence="3 4">PP10</strain>
    </source>
</reference>
<proteinExistence type="inferred from homology"/>
<dbReference type="Proteomes" id="UP001302274">
    <property type="component" value="Unassembled WGS sequence"/>
</dbReference>